<dbReference type="Pfam" id="PF12647">
    <property type="entry name" value="RNHCP"/>
    <property type="match status" value="1"/>
</dbReference>
<evidence type="ECO:0000313" key="3">
    <source>
        <dbReference type="Proteomes" id="UP000034406"/>
    </source>
</evidence>
<evidence type="ECO:0000259" key="1">
    <source>
        <dbReference type="Pfam" id="PF12647"/>
    </source>
</evidence>
<accession>A0A0G0JUS0</accession>
<dbReference type="AlphaFoldDB" id="A0A0G0JUS0"/>
<protein>
    <recommendedName>
        <fullName evidence="1">RNHCP domain-containing protein</fullName>
    </recommendedName>
</protein>
<feature type="domain" description="RNHCP" evidence="1">
    <location>
        <begin position="9"/>
        <end position="93"/>
    </location>
</feature>
<name>A0A0G0JUS0_9BACT</name>
<dbReference type="EMBL" id="LBUT01000007">
    <property type="protein sequence ID" value="KKQ70422.1"/>
    <property type="molecule type" value="Genomic_DNA"/>
</dbReference>
<dbReference type="Proteomes" id="UP000034406">
    <property type="component" value="Unassembled WGS sequence"/>
</dbReference>
<dbReference type="STRING" id="1618490.US90_C0007G0035"/>
<evidence type="ECO:0000313" key="2">
    <source>
        <dbReference type="EMBL" id="KKQ70422.1"/>
    </source>
</evidence>
<comment type="caution">
    <text evidence="2">The sequence shown here is derived from an EMBL/GenBank/DDBJ whole genome shotgun (WGS) entry which is preliminary data.</text>
</comment>
<organism evidence="2 3">
    <name type="scientific">Candidatus Shapirobacteria bacterium GW2011_GWE2_38_30</name>
    <dbReference type="NCBI Taxonomy" id="1618490"/>
    <lineage>
        <taxon>Bacteria</taxon>
        <taxon>Candidatus Shapironibacteriota</taxon>
    </lineage>
</organism>
<sequence length="97" mass="11117">MKNFKRVREDFECENCGETVKGDGYTDHCPGCLWGKHVDREVPGDRESDCGGMMEPVATEYKGGKFKIKYKCSKCSHVFWVKEGKGDNRDKLMELMV</sequence>
<reference evidence="2 3" key="1">
    <citation type="journal article" date="2015" name="Nature">
        <title>rRNA introns, odd ribosomes, and small enigmatic genomes across a large radiation of phyla.</title>
        <authorList>
            <person name="Brown C.T."/>
            <person name="Hug L.A."/>
            <person name="Thomas B.C."/>
            <person name="Sharon I."/>
            <person name="Castelle C.J."/>
            <person name="Singh A."/>
            <person name="Wilkins M.J."/>
            <person name="Williams K.H."/>
            <person name="Banfield J.F."/>
        </authorList>
    </citation>
    <scope>NUCLEOTIDE SEQUENCE [LARGE SCALE GENOMIC DNA]</scope>
</reference>
<proteinExistence type="predicted"/>
<dbReference type="InterPro" id="IPR024439">
    <property type="entry name" value="RNHCP"/>
</dbReference>
<gene>
    <name evidence="2" type="ORF">US90_C0007G0035</name>
</gene>